<dbReference type="GO" id="GO:0016746">
    <property type="term" value="F:acyltransferase activity"/>
    <property type="evidence" value="ECO:0007669"/>
    <property type="project" value="UniProtKB-KW"/>
</dbReference>
<gene>
    <name evidence="2" type="primary">htrB</name>
    <name evidence="2" type="ORF">CM83_55732</name>
</gene>
<sequence length="101" mass="11430">MDFQFSNLVFGLKLGLGSLFLASPPYNKTLAYNKTLSNKELSFFDIECYSRMVGVGEPRVGVYRDKFHPRGSTTQTLIEIRQGWDGRTKDGTFLLSGTYAY</sequence>
<name>A0A0A9YCM8_LYGHE</name>
<organism evidence="2">
    <name type="scientific">Lygus hesperus</name>
    <name type="common">Western plant bug</name>
    <dbReference type="NCBI Taxonomy" id="30085"/>
    <lineage>
        <taxon>Eukaryota</taxon>
        <taxon>Metazoa</taxon>
        <taxon>Ecdysozoa</taxon>
        <taxon>Arthropoda</taxon>
        <taxon>Hexapoda</taxon>
        <taxon>Insecta</taxon>
        <taxon>Pterygota</taxon>
        <taxon>Neoptera</taxon>
        <taxon>Paraneoptera</taxon>
        <taxon>Hemiptera</taxon>
        <taxon>Heteroptera</taxon>
        <taxon>Panheteroptera</taxon>
        <taxon>Cimicomorpha</taxon>
        <taxon>Miridae</taxon>
        <taxon>Mirini</taxon>
        <taxon>Lygus</taxon>
    </lineage>
</organism>
<keyword evidence="2" id="KW-0012">Acyltransferase</keyword>
<accession>A0A0A9YCM8</accession>
<keyword evidence="2" id="KW-0808">Transferase</keyword>
<keyword evidence="1" id="KW-0732">Signal</keyword>
<evidence type="ECO:0000313" key="2">
    <source>
        <dbReference type="EMBL" id="JAG29376.1"/>
    </source>
</evidence>
<evidence type="ECO:0000313" key="3">
    <source>
        <dbReference type="EMBL" id="JAG65109.1"/>
    </source>
</evidence>
<proteinExistence type="predicted"/>
<reference evidence="2" key="1">
    <citation type="journal article" date="2014" name="PLoS ONE">
        <title>Transcriptome-Based Identification of ABC Transporters in the Western Tarnished Plant Bug Lygus hesperus.</title>
        <authorList>
            <person name="Hull J.J."/>
            <person name="Chaney K."/>
            <person name="Geib S.M."/>
            <person name="Fabrick J.A."/>
            <person name="Brent C.S."/>
            <person name="Walsh D."/>
            <person name="Lavine L.C."/>
        </authorList>
    </citation>
    <scope>NUCLEOTIDE SEQUENCE</scope>
</reference>
<dbReference type="EMBL" id="GBHO01014228">
    <property type="protein sequence ID" value="JAG29376.1"/>
    <property type="molecule type" value="Transcribed_RNA"/>
</dbReference>
<dbReference type="EMBL" id="GBRD01000712">
    <property type="protein sequence ID" value="JAG65109.1"/>
    <property type="molecule type" value="Transcribed_RNA"/>
</dbReference>
<feature type="chain" id="PRO_5015033964" evidence="1">
    <location>
        <begin position="18"/>
        <end position="101"/>
    </location>
</feature>
<reference evidence="2" key="2">
    <citation type="submission" date="2014-07" db="EMBL/GenBank/DDBJ databases">
        <authorList>
            <person name="Hull J."/>
        </authorList>
    </citation>
    <scope>NUCLEOTIDE SEQUENCE</scope>
</reference>
<evidence type="ECO:0000256" key="1">
    <source>
        <dbReference type="SAM" id="SignalP"/>
    </source>
</evidence>
<protein>
    <submittedName>
        <fullName evidence="2">Lipid A biosynthesis lauroyl acyltransferase</fullName>
    </submittedName>
</protein>
<feature type="signal peptide" evidence="1">
    <location>
        <begin position="1"/>
        <end position="17"/>
    </location>
</feature>
<dbReference type="AlphaFoldDB" id="A0A0A9YCM8"/>
<reference evidence="3" key="3">
    <citation type="submission" date="2014-09" db="EMBL/GenBank/DDBJ databases">
        <authorList>
            <person name="Magalhaes I.L.F."/>
            <person name="Oliveira U."/>
            <person name="Santos F.R."/>
            <person name="Vidigal T.H.D.A."/>
            <person name="Brescovit A.D."/>
            <person name="Santos A.J."/>
        </authorList>
    </citation>
    <scope>NUCLEOTIDE SEQUENCE</scope>
</reference>